<dbReference type="GO" id="GO:0003677">
    <property type="term" value="F:DNA binding"/>
    <property type="evidence" value="ECO:0007669"/>
    <property type="project" value="UniProtKB-KW"/>
</dbReference>
<evidence type="ECO:0000259" key="2">
    <source>
        <dbReference type="PROSITE" id="PS52039"/>
    </source>
</evidence>
<dbReference type="Pfam" id="PF01131">
    <property type="entry name" value="Topoisom_bac"/>
    <property type="match status" value="1"/>
</dbReference>
<reference evidence="4" key="1">
    <citation type="submission" date="2022-11" db="UniProtKB">
        <authorList>
            <consortium name="WormBaseParasite"/>
        </authorList>
    </citation>
    <scope>IDENTIFICATION</scope>
</reference>
<keyword evidence="1" id="KW-0413">Isomerase</keyword>
<proteinExistence type="inferred from homology"/>
<comment type="catalytic activity">
    <reaction evidence="1">
        <text>ATP-independent breakage of single-stranded DNA, followed by passage and rejoining.</text>
        <dbReference type="EC" id="5.6.2.1"/>
    </reaction>
</comment>
<keyword evidence="1" id="KW-0238">DNA-binding</keyword>
<dbReference type="GO" id="GO:0006281">
    <property type="term" value="P:DNA repair"/>
    <property type="evidence" value="ECO:0007669"/>
    <property type="project" value="TreeGrafter"/>
</dbReference>
<dbReference type="Pfam" id="PF01751">
    <property type="entry name" value="Toprim"/>
    <property type="match status" value="1"/>
</dbReference>
<accession>A0A914YAI6</accession>
<dbReference type="PANTHER" id="PTHR11390">
    <property type="entry name" value="PROKARYOTIC DNA TOPOISOMERASE"/>
    <property type="match status" value="1"/>
</dbReference>
<dbReference type="InterPro" id="IPR013497">
    <property type="entry name" value="Topo_IA_cen"/>
</dbReference>
<organism evidence="3 4">
    <name type="scientific">Panagrolaimus superbus</name>
    <dbReference type="NCBI Taxonomy" id="310955"/>
    <lineage>
        <taxon>Eukaryota</taxon>
        <taxon>Metazoa</taxon>
        <taxon>Ecdysozoa</taxon>
        <taxon>Nematoda</taxon>
        <taxon>Chromadorea</taxon>
        <taxon>Rhabditida</taxon>
        <taxon>Tylenchina</taxon>
        <taxon>Panagrolaimomorpha</taxon>
        <taxon>Panagrolaimoidea</taxon>
        <taxon>Panagrolaimidae</taxon>
        <taxon>Panagrolaimus</taxon>
    </lineage>
</organism>
<dbReference type="Proteomes" id="UP000887577">
    <property type="component" value="Unplaced"/>
</dbReference>
<dbReference type="Gene3D" id="1.10.290.10">
    <property type="entry name" value="Topoisomerase I, domain 4"/>
    <property type="match status" value="1"/>
</dbReference>
<dbReference type="AlphaFoldDB" id="A0A914YAI6"/>
<comment type="similarity">
    <text evidence="1">Belongs to the type IA topoisomerase family.</text>
</comment>
<dbReference type="GO" id="GO:0003917">
    <property type="term" value="F:DNA topoisomerase type I (single strand cut, ATP-independent) activity"/>
    <property type="evidence" value="ECO:0007669"/>
    <property type="project" value="UniProtKB-EC"/>
</dbReference>
<dbReference type="WBParaSite" id="PSU_v2.g16446.t1">
    <property type="protein sequence ID" value="PSU_v2.g16446.t1"/>
    <property type="gene ID" value="PSU_v2.g16446"/>
</dbReference>
<dbReference type="PANTHER" id="PTHR11390:SF20">
    <property type="entry name" value="DNA TOPOISOMERASE 3-BETA-1"/>
    <property type="match status" value="1"/>
</dbReference>
<dbReference type="PROSITE" id="PS52039">
    <property type="entry name" value="TOPO_IA_2"/>
    <property type="match status" value="1"/>
</dbReference>
<feature type="domain" description="Topo IA-type catalytic" evidence="2">
    <location>
        <begin position="243"/>
        <end position="488"/>
    </location>
</feature>
<evidence type="ECO:0000313" key="3">
    <source>
        <dbReference type="Proteomes" id="UP000887577"/>
    </source>
</evidence>
<dbReference type="InterPro" id="IPR023405">
    <property type="entry name" value="Topo_IA_core_domain"/>
</dbReference>
<evidence type="ECO:0000313" key="4">
    <source>
        <dbReference type="WBParaSite" id="PSU_v2.g16446.t1"/>
    </source>
</evidence>
<dbReference type="GO" id="GO:0006310">
    <property type="term" value="P:DNA recombination"/>
    <property type="evidence" value="ECO:0007669"/>
    <property type="project" value="TreeGrafter"/>
</dbReference>
<dbReference type="GO" id="GO:0005634">
    <property type="term" value="C:nucleus"/>
    <property type="evidence" value="ECO:0007669"/>
    <property type="project" value="TreeGrafter"/>
</dbReference>
<keyword evidence="3" id="KW-1185">Reference proteome</keyword>
<dbReference type="SUPFAM" id="SSF56712">
    <property type="entry name" value="Prokaryotic type I DNA topoisomerase"/>
    <property type="match status" value="1"/>
</dbReference>
<dbReference type="EC" id="5.6.2.1" evidence="1"/>
<evidence type="ECO:0000256" key="1">
    <source>
        <dbReference type="RuleBase" id="RU362092"/>
    </source>
</evidence>
<sequence length="488" mass="56492">MFNEKWKRENNDDLPNGCQNGKQVLEEYLLKFGFWSLEHYDLYKKQEYSAHFNYIKGRQVEVLMVAKKVAMAHELAKTLSDNNYKSKRYYKDGSLRPSNDYENNDDRSSFLPIFEFTTSFFGVDAHVWLVATMGHLYTKDFENQLREPSQAFTFEIVEKHESIHDFKQDLPFLLEDVAKGSDALVLLFDNDLDGESISFEVIDTVKHVMKRPPCGTIMDVIYRARFFSVPEIKVAMQRLEKPDFYKFLAIDAQQKLELIMGKSFSRQQNKVFRWRFPNHNIRDFLFLLGPNVALTKIVEQYKVKENATQKYTLELTMEVNNQNVTATLDSKTFNDRESAEEVCQRLKEAKYCEVISDPVSVSESIGPLPGLNTSELFQFMSKNFGLSLLELDQICQKLYAKAFITNPRTKSTKYPSNIGDCVKYFLRTFPRRVSPSYGIPEVSTDMPLNIDAALKLGVADDNHPPIIPTEKFPSNITRIHKSFTQTQS</sequence>
<comment type="function">
    <text evidence="1">Introduces a single-strand break via transesterification at a target site in duplex DNA. Releases the supercoiling and torsional tension of DNA introduced during the DNA replication and transcription by transiently cleaving and rejoining one strand of the DNA duplex. The scissile phosphodiester is attacked by the catalytic tyrosine of the enzyme, resulting in the formation of a DNA-(5'-phosphotyrosyl)-enzyme intermediate and the expulsion of a 3'-OH DNA strand.</text>
</comment>
<protein>
    <recommendedName>
        <fullName evidence="1">DNA topoisomerase</fullName>
        <ecNumber evidence="1">5.6.2.1</ecNumber>
    </recommendedName>
</protein>
<dbReference type="InterPro" id="IPR006171">
    <property type="entry name" value="TOPRIM_dom"/>
</dbReference>
<dbReference type="Gene3D" id="3.40.50.140">
    <property type="match status" value="1"/>
</dbReference>
<keyword evidence="1" id="KW-0799">Topoisomerase</keyword>
<dbReference type="InterPro" id="IPR013826">
    <property type="entry name" value="Topo_IA_cen_sub3"/>
</dbReference>
<name>A0A914YAI6_9BILA</name>
<dbReference type="GO" id="GO:0006265">
    <property type="term" value="P:DNA topological change"/>
    <property type="evidence" value="ECO:0007669"/>
    <property type="project" value="InterPro"/>
</dbReference>
<dbReference type="InterPro" id="IPR000380">
    <property type="entry name" value="Topo_IA"/>
</dbReference>